<sequence length="920" mass="101484">MGFVCFCYNKKMDKKWHSLPATEVFRELDSGVDGISQKAADERLKKFGPNRIPEDRPASKARIFLEQLKSPLVYVLVIAGGITLFLGEYSDTVIIFGAVVLNTIVGYFQDAKANRALSKLKKVLQAKIIVFRNGNKKEVLQSEVVPGDAVFLRTGGKVPADGRIIEAHNLKINESSLTGEWLASDKKTKILPEETALADRDNIAFMGTAVESGWGKAVVFNTGAKTEIGRLAETIKKAEERKTPHQRKLSRFSQIIGLVIVIISSAIFIQGMLTGERFIEIFATSIAIAVAAIPEGLPMAMTVILALGMQRILKKKGLVRKLASAETLGSASVILTDKTGTLTEAKMEVAGVYAGGKELLSNGSGFAKKIDRKSNESYVRALRIATMCSEAFIENLDEPAKRRIIRGRPTEKALLLAGVQAGFSPKELSKEEPLLDQLLFDPTYKYSMSLRRAKGLPDGSPRFGETGKAGENVLYVLGLPEIILSASTRVDNDGDCRKLLLADYQEIKDKIDEVTGDGLRAIAVGYKIVRGDKITQGGSNGKLSGLVFVGFFSIHDPIRNGAKEMIDTCRRAGMRLIIVTGDHKLTAKAVASKLGFKTEKNNILEGKDLENMTEEEFNRKLEDIEVFARVEPAQKLKIVQAWQRKGEVVAMTGDGINDAPAIKQADIGVALGSGTDVAKEVSDLVLLTDNFKVIVAAVEAGRTIIDNIRKVIVYLLSDSFTEVILVSASLFFGWPLPILAGQILWVNLIEDGPMSISLGFEKKEKDIMKQKPKDYSSSLFTGEMRVLIFIIGIITDLFLLGLFFWLLKYSGYGIAHIRTVVFAGLTIDSLFYIFSCKSLRRSVWQIKFFSNKFLLAFWVLGAGMLLLAIYLPFLREILKTAPLTLFDWQLVLGLGFAHIFLIELTKYYFITRSAAKYYSI</sequence>
<dbReference type="GO" id="GO:0036376">
    <property type="term" value="P:sodium ion export across plasma membrane"/>
    <property type="evidence" value="ECO:0007669"/>
    <property type="project" value="TreeGrafter"/>
</dbReference>
<gene>
    <name evidence="12" type="ORF">CO003_00995</name>
</gene>
<comment type="similarity">
    <text evidence="2">Belongs to the cation transport ATPase (P-type) (TC 3.A.3) family. Type IIA subfamily.</text>
</comment>
<dbReference type="Pfam" id="PF08282">
    <property type="entry name" value="Hydrolase_3"/>
    <property type="match status" value="1"/>
</dbReference>
<dbReference type="InterPro" id="IPR004014">
    <property type="entry name" value="ATPase_P-typ_cation-transptr_N"/>
</dbReference>
<dbReference type="Gene3D" id="3.40.50.1000">
    <property type="entry name" value="HAD superfamily/HAD-like"/>
    <property type="match status" value="1"/>
</dbReference>
<evidence type="ECO:0000256" key="2">
    <source>
        <dbReference type="ARBA" id="ARBA00005675"/>
    </source>
</evidence>
<keyword evidence="7" id="KW-1278">Translocase</keyword>
<keyword evidence="6" id="KW-0067">ATP-binding</keyword>
<keyword evidence="5" id="KW-0547">Nucleotide-binding</keyword>
<feature type="transmembrane region" description="Helical" evidence="10">
    <location>
        <begin position="786"/>
        <end position="807"/>
    </location>
</feature>
<evidence type="ECO:0000256" key="1">
    <source>
        <dbReference type="ARBA" id="ARBA00004651"/>
    </source>
</evidence>
<dbReference type="InterPro" id="IPR001757">
    <property type="entry name" value="P_typ_ATPase"/>
</dbReference>
<comment type="caution">
    <text evidence="12">The sequence shown here is derived from an EMBL/GenBank/DDBJ whole genome shotgun (WGS) entry which is preliminary data.</text>
</comment>
<feature type="domain" description="Cation-transporting P-type ATPase N-terminal" evidence="11">
    <location>
        <begin position="15"/>
        <end position="88"/>
    </location>
</feature>
<feature type="transmembrane region" description="Helical" evidence="10">
    <location>
        <begin position="281"/>
        <end position="307"/>
    </location>
</feature>
<dbReference type="Pfam" id="PF00689">
    <property type="entry name" value="Cation_ATPase_C"/>
    <property type="match status" value="1"/>
</dbReference>
<dbReference type="InterPro" id="IPR018303">
    <property type="entry name" value="ATPase_P-typ_P_site"/>
</dbReference>
<dbReference type="SUPFAM" id="SSF81665">
    <property type="entry name" value="Calcium ATPase, transmembrane domain M"/>
    <property type="match status" value="1"/>
</dbReference>
<feature type="transmembrane region" description="Helical" evidence="10">
    <location>
        <begin position="738"/>
        <end position="760"/>
    </location>
</feature>
<feature type="transmembrane region" description="Helical" evidence="10">
    <location>
        <begin position="255"/>
        <end position="275"/>
    </location>
</feature>
<dbReference type="InterPro" id="IPR059000">
    <property type="entry name" value="ATPase_P-type_domA"/>
</dbReference>
<feature type="transmembrane region" description="Helical" evidence="10">
    <location>
        <begin position="813"/>
        <end position="833"/>
    </location>
</feature>
<evidence type="ECO:0000256" key="8">
    <source>
        <dbReference type="ARBA" id="ARBA00022989"/>
    </source>
</evidence>
<evidence type="ECO:0000313" key="13">
    <source>
        <dbReference type="Proteomes" id="UP000231673"/>
    </source>
</evidence>
<evidence type="ECO:0000256" key="5">
    <source>
        <dbReference type="ARBA" id="ARBA00022741"/>
    </source>
</evidence>
<dbReference type="Pfam" id="PF00122">
    <property type="entry name" value="E1-E2_ATPase"/>
    <property type="match status" value="1"/>
</dbReference>
<dbReference type="InterPro" id="IPR044492">
    <property type="entry name" value="P_typ_ATPase_HD_dom"/>
</dbReference>
<dbReference type="PRINTS" id="PR00120">
    <property type="entry name" value="HATPASE"/>
</dbReference>
<evidence type="ECO:0000256" key="3">
    <source>
        <dbReference type="ARBA" id="ARBA00022475"/>
    </source>
</evidence>
<reference evidence="13" key="1">
    <citation type="submission" date="2017-09" db="EMBL/GenBank/DDBJ databases">
        <title>Depth-based differentiation of microbial function through sediment-hosted aquifers and enrichment of novel symbionts in the deep terrestrial subsurface.</title>
        <authorList>
            <person name="Probst A.J."/>
            <person name="Ladd B."/>
            <person name="Jarett J.K."/>
            <person name="Geller-Mcgrath D.E."/>
            <person name="Sieber C.M.K."/>
            <person name="Emerson J.B."/>
            <person name="Anantharaman K."/>
            <person name="Thomas B.C."/>
            <person name="Malmstrom R."/>
            <person name="Stieglmeier M."/>
            <person name="Klingl A."/>
            <person name="Woyke T."/>
            <person name="Ryan C.M."/>
            <person name="Banfield J.F."/>
        </authorList>
    </citation>
    <scope>NUCLEOTIDE SEQUENCE [LARGE SCALE GENOMIC DNA]</scope>
</reference>
<keyword evidence="9 10" id="KW-0472">Membrane</keyword>
<evidence type="ECO:0000313" key="12">
    <source>
        <dbReference type="EMBL" id="PIW74759.1"/>
    </source>
</evidence>
<dbReference type="GO" id="GO:0016887">
    <property type="term" value="F:ATP hydrolysis activity"/>
    <property type="evidence" value="ECO:0007669"/>
    <property type="project" value="InterPro"/>
</dbReference>
<feature type="transmembrane region" description="Helical" evidence="10">
    <location>
        <begin position="711"/>
        <end position="732"/>
    </location>
</feature>
<evidence type="ECO:0000256" key="10">
    <source>
        <dbReference type="SAM" id="Phobius"/>
    </source>
</evidence>
<dbReference type="InterPro" id="IPR023214">
    <property type="entry name" value="HAD_sf"/>
</dbReference>
<dbReference type="InterPro" id="IPR050510">
    <property type="entry name" value="Cation_transp_ATPase_P-type"/>
</dbReference>
<dbReference type="AlphaFoldDB" id="A0A2M7IE57"/>
<dbReference type="Pfam" id="PF00690">
    <property type="entry name" value="Cation_ATPase_N"/>
    <property type="match status" value="1"/>
</dbReference>
<dbReference type="SUPFAM" id="SSF81660">
    <property type="entry name" value="Metal cation-transporting ATPase, ATP-binding domain N"/>
    <property type="match status" value="1"/>
</dbReference>
<keyword evidence="8 10" id="KW-1133">Transmembrane helix</keyword>
<evidence type="ECO:0000256" key="9">
    <source>
        <dbReference type="ARBA" id="ARBA00023136"/>
    </source>
</evidence>
<dbReference type="InterPro" id="IPR023298">
    <property type="entry name" value="ATPase_P-typ_TM_dom_sf"/>
</dbReference>
<accession>A0A2M7IE57</accession>
<dbReference type="GO" id="GO:0005391">
    <property type="term" value="F:P-type sodium:potassium-exchanging transporter activity"/>
    <property type="evidence" value="ECO:0007669"/>
    <property type="project" value="TreeGrafter"/>
</dbReference>
<dbReference type="InterPro" id="IPR006068">
    <property type="entry name" value="ATPase_P-typ_cation-transptr_C"/>
</dbReference>
<dbReference type="GO" id="GO:0006883">
    <property type="term" value="P:intracellular sodium ion homeostasis"/>
    <property type="evidence" value="ECO:0007669"/>
    <property type="project" value="TreeGrafter"/>
</dbReference>
<dbReference type="SFLD" id="SFLDF00027">
    <property type="entry name" value="p-type_atpase"/>
    <property type="match status" value="1"/>
</dbReference>
<evidence type="ECO:0000256" key="6">
    <source>
        <dbReference type="ARBA" id="ARBA00022840"/>
    </source>
</evidence>
<evidence type="ECO:0000256" key="4">
    <source>
        <dbReference type="ARBA" id="ARBA00022692"/>
    </source>
</evidence>
<dbReference type="GO" id="GO:0005524">
    <property type="term" value="F:ATP binding"/>
    <property type="evidence" value="ECO:0007669"/>
    <property type="project" value="UniProtKB-KW"/>
</dbReference>
<dbReference type="Gene3D" id="3.40.1110.10">
    <property type="entry name" value="Calcium-transporting ATPase, cytoplasmic domain N"/>
    <property type="match status" value="1"/>
</dbReference>
<dbReference type="GO" id="GO:0005886">
    <property type="term" value="C:plasma membrane"/>
    <property type="evidence" value="ECO:0007669"/>
    <property type="project" value="UniProtKB-SubCell"/>
</dbReference>
<dbReference type="GO" id="GO:0030007">
    <property type="term" value="P:intracellular potassium ion homeostasis"/>
    <property type="evidence" value="ECO:0007669"/>
    <property type="project" value="TreeGrafter"/>
</dbReference>
<dbReference type="SFLD" id="SFLDS00003">
    <property type="entry name" value="Haloacid_Dehalogenase"/>
    <property type="match status" value="1"/>
</dbReference>
<dbReference type="Proteomes" id="UP000231673">
    <property type="component" value="Unassembled WGS sequence"/>
</dbReference>
<dbReference type="GO" id="GO:1990573">
    <property type="term" value="P:potassium ion import across plasma membrane"/>
    <property type="evidence" value="ECO:0007669"/>
    <property type="project" value="TreeGrafter"/>
</dbReference>
<dbReference type="PANTHER" id="PTHR43294">
    <property type="entry name" value="SODIUM/POTASSIUM-TRANSPORTING ATPASE SUBUNIT ALPHA"/>
    <property type="match status" value="1"/>
</dbReference>
<dbReference type="InterPro" id="IPR023299">
    <property type="entry name" value="ATPase_P-typ_cyto_dom_N"/>
</dbReference>
<dbReference type="SUPFAM" id="SSF81653">
    <property type="entry name" value="Calcium ATPase, transduction domain A"/>
    <property type="match status" value="1"/>
</dbReference>
<name>A0A2M7IE57_9BACT</name>
<dbReference type="PANTHER" id="PTHR43294:SF21">
    <property type="entry name" value="CATION TRANSPORTING ATPASE"/>
    <property type="match status" value="1"/>
</dbReference>
<dbReference type="InterPro" id="IPR008250">
    <property type="entry name" value="ATPase_P-typ_transduc_dom_A_sf"/>
</dbReference>
<comment type="subcellular location">
    <subcellularLocation>
        <location evidence="1">Cell membrane</location>
        <topology evidence="1">Multi-pass membrane protein</topology>
    </subcellularLocation>
</comment>
<feature type="transmembrane region" description="Helical" evidence="10">
    <location>
        <begin position="888"/>
        <end position="909"/>
    </location>
</feature>
<dbReference type="EMBL" id="PFGW01000021">
    <property type="protein sequence ID" value="PIW74759.1"/>
    <property type="molecule type" value="Genomic_DNA"/>
</dbReference>
<dbReference type="GO" id="GO:1902600">
    <property type="term" value="P:proton transmembrane transport"/>
    <property type="evidence" value="ECO:0007669"/>
    <property type="project" value="TreeGrafter"/>
</dbReference>
<dbReference type="SUPFAM" id="SSF56784">
    <property type="entry name" value="HAD-like"/>
    <property type="match status" value="1"/>
</dbReference>
<dbReference type="SMART" id="SM00831">
    <property type="entry name" value="Cation_ATPase_N"/>
    <property type="match status" value="1"/>
</dbReference>
<protein>
    <recommendedName>
        <fullName evidence="11">Cation-transporting P-type ATPase N-terminal domain-containing protein</fullName>
    </recommendedName>
</protein>
<feature type="transmembrane region" description="Helical" evidence="10">
    <location>
        <begin position="71"/>
        <end position="87"/>
    </location>
</feature>
<dbReference type="SFLD" id="SFLDG00002">
    <property type="entry name" value="C1.7:_P-type_atpase_like"/>
    <property type="match status" value="1"/>
</dbReference>
<dbReference type="InterPro" id="IPR036412">
    <property type="entry name" value="HAD-like_sf"/>
</dbReference>
<keyword evidence="3" id="KW-1003">Cell membrane</keyword>
<feature type="transmembrane region" description="Helical" evidence="10">
    <location>
        <begin position="853"/>
        <end position="873"/>
    </location>
</feature>
<feature type="transmembrane region" description="Helical" evidence="10">
    <location>
        <begin position="93"/>
        <end position="111"/>
    </location>
</feature>
<evidence type="ECO:0000256" key="7">
    <source>
        <dbReference type="ARBA" id="ARBA00022967"/>
    </source>
</evidence>
<dbReference type="NCBIfam" id="TIGR01494">
    <property type="entry name" value="ATPase_P-type"/>
    <property type="match status" value="2"/>
</dbReference>
<dbReference type="PROSITE" id="PS00154">
    <property type="entry name" value="ATPASE_E1_E2"/>
    <property type="match status" value="1"/>
</dbReference>
<organism evidence="12 13">
    <name type="scientific">Candidatus Portnoybacteria bacterium CG_4_8_14_3_um_filter_44_15</name>
    <dbReference type="NCBI Taxonomy" id="1974803"/>
    <lineage>
        <taxon>Bacteria</taxon>
        <taxon>Candidatus Portnoyibacteriota</taxon>
    </lineage>
</organism>
<dbReference type="Pfam" id="PF13246">
    <property type="entry name" value="Cation_ATPase"/>
    <property type="match status" value="1"/>
</dbReference>
<keyword evidence="4 10" id="KW-0812">Transmembrane</keyword>
<evidence type="ECO:0000259" key="11">
    <source>
        <dbReference type="SMART" id="SM00831"/>
    </source>
</evidence>
<dbReference type="Gene3D" id="2.70.150.10">
    <property type="entry name" value="Calcium-transporting ATPase, cytoplasmic transduction domain A"/>
    <property type="match status" value="1"/>
</dbReference>
<proteinExistence type="inferred from homology"/>
<dbReference type="PRINTS" id="PR00119">
    <property type="entry name" value="CATATPASE"/>
</dbReference>
<dbReference type="Gene3D" id="1.20.1110.10">
    <property type="entry name" value="Calcium-transporting ATPase, transmembrane domain"/>
    <property type="match status" value="1"/>
</dbReference>